<feature type="compositionally biased region" description="Pro residues" evidence="1">
    <location>
        <begin position="291"/>
        <end position="301"/>
    </location>
</feature>
<feature type="compositionally biased region" description="Pro residues" evidence="1">
    <location>
        <begin position="191"/>
        <end position="201"/>
    </location>
</feature>
<reference evidence="4" key="1">
    <citation type="submission" date="2015-03" db="EMBL/GenBank/DDBJ databases">
        <authorList>
            <consortium name="Pathogen Informatics"/>
        </authorList>
    </citation>
    <scope>NUCLEOTIDE SEQUENCE [LARGE SCALE GENOMIC DNA]</scope>
    <source>
        <strain evidence="4">NCTC11134</strain>
        <plasmid evidence="4">2</plasmid>
    </source>
</reference>
<feature type="compositionally biased region" description="Basic and acidic residues" evidence="1">
    <location>
        <begin position="333"/>
        <end position="358"/>
    </location>
</feature>
<keyword evidence="2" id="KW-1133">Transmembrane helix</keyword>
<organism evidence="3 4">
    <name type="scientific">Nocardia farcinica</name>
    <dbReference type="NCBI Taxonomy" id="37329"/>
    <lineage>
        <taxon>Bacteria</taxon>
        <taxon>Bacillati</taxon>
        <taxon>Actinomycetota</taxon>
        <taxon>Actinomycetes</taxon>
        <taxon>Mycobacteriales</taxon>
        <taxon>Nocardiaceae</taxon>
        <taxon>Nocardia</taxon>
    </lineage>
</organism>
<proteinExistence type="predicted"/>
<dbReference type="RefSeq" id="WP_060594202.1">
    <property type="nucleotide sequence ID" value="NZ_CP031418.1"/>
</dbReference>
<keyword evidence="2" id="KW-0472">Membrane</keyword>
<feature type="transmembrane region" description="Helical" evidence="2">
    <location>
        <begin position="505"/>
        <end position="525"/>
    </location>
</feature>
<feature type="compositionally biased region" description="Low complexity" evidence="1">
    <location>
        <begin position="175"/>
        <end position="190"/>
    </location>
</feature>
<dbReference type="EMBL" id="LN868939">
    <property type="protein sequence ID" value="CRY81944.1"/>
    <property type="molecule type" value="Genomic_DNA"/>
</dbReference>
<dbReference type="Proteomes" id="UP000057820">
    <property type="component" value="Plasmid 2"/>
</dbReference>
<feature type="region of interest" description="Disordered" evidence="1">
    <location>
        <begin position="380"/>
        <end position="464"/>
    </location>
</feature>
<evidence type="ECO:0000256" key="1">
    <source>
        <dbReference type="SAM" id="MobiDB-lite"/>
    </source>
</evidence>
<evidence type="ECO:0000256" key="2">
    <source>
        <dbReference type="SAM" id="Phobius"/>
    </source>
</evidence>
<feature type="region of interest" description="Disordered" evidence="1">
    <location>
        <begin position="1"/>
        <end position="362"/>
    </location>
</feature>
<feature type="compositionally biased region" description="Pro residues" evidence="1">
    <location>
        <begin position="241"/>
        <end position="272"/>
    </location>
</feature>
<dbReference type="PRINTS" id="PR01217">
    <property type="entry name" value="PRICHEXTENSN"/>
</dbReference>
<gene>
    <name evidence="3" type="ORF">ERS450000_04703</name>
</gene>
<keyword evidence="3" id="KW-0614">Plasmid</keyword>
<protein>
    <recommendedName>
        <fullName evidence="5">Transmembrane protein</fullName>
    </recommendedName>
</protein>
<evidence type="ECO:0000313" key="3">
    <source>
        <dbReference type="EMBL" id="CRY81944.1"/>
    </source>
</evidence>
<feature type="compositionally biased region" description="Acidic residues" evidence="1">
    <location>
        <begin position="385"/>
        <end position="418"/>
    </location>
</feature>
<evidence type="ECO:0000313" key="4">
    <source>
        <dbReference type="Proteomes" id="UP000057820"/>
    </source>
</evidence>
<dbReference type="AlphaFoldDB" id="A0A0H5P3R6"/>
<dbReference type="KEGG" id="nfr:ERS450000_04703"/>
<name>A0A0H5P3R6_NOCFR</name>
<feature type="compositionally biased region" description="Polar residues" evidence="1">
    <location>
        <begin position="316"/>
        <end position="328"/>
    </location>
</feature>
<geneLocation type="plasmid" evidence="3">
    <name>2</name>
</geneLocation>
<feature type="compositionally biased region" description="Basic and acidic residues" evidence="1">
    <location>
        <begin position="216"/>
        <end position="228"/>
    </location>
</feature>
<accession>A0A0H5P3R6</accession>
<feature type="transmembrane region" description="Helical" evidence="2">
    <location>
        <begin position="531"/>
        <end position="553"/>
    </location>
</feature>
<sequence>MSEESKQLSVAELLARNGREAASGGGRRRRAGRGISVAELTGDLPVIREGGSHSAHSAADDEAPAEPAAFDSGGFVPSSFDSPAPERDSFAPPEPATELPTHSPISGPITRYNPLAPPSEPTGSRHGAPAASEPAPEEPARPSRGGRRHKLDPDDNVTMIVGRPTAGFDPASFGASAAPIDPAAPAAPTAPTAPPAPPEPAARPDSGRMSRAARRRAAEAAEETHVEVGQEPGPPTAAWAPPVPDPDPAPRPLSPMPPRPGPAPQPAEPLAPPARDRGALPAWSARRHKPPAPAPAAPPPERAPESGGLPTAAWSLASQDQQLVSGSTVAGDLLRDGVERAEAARRAGRAPARDRDGEFDADLADDFGGAEFADEHLTDVYGPFADEDDDFDDDLADEDFDDDLTDDDLADDDLADDDAAPRRKPALSGLAARVKSATPQRFPGLKSRAPAAGAVRAGTRGKARDAEHDANRRQWMILGAQSTGAAVAGMLMFKGFERMWEMLPWVALALAMIVILGLVALVRILRRTDDILSTVIAVVVGIFVTLGPLAFLLSTN</sequence>
<keyword evidence="2" id="KW-0812">Transmembrane</keyword>
<evidence type="ECO:0008006" key="5">
    <source>
        <dbReference type="Google" id="ProtNLM"/>
    </source>
</evidence>